<reference evidence="1 2" key="1">
    <citation type="submission" date="2020-01" db="EMBL/GenBank/DDBJ databases">
        <title>Pseudarthrobacter psychrotolerans sp. nov., isolated from antarctic soil.</title>
        <authorList>
            <person name="Shin Y."/>
            <person name="Park W."/>
        </authorList>
    </citation>
    <scope>NUCLEOTIDE SEQUENCE [LARGE SCALE GENOMIC DNA]</scope>
    <source>
        <strain evidence="1 2">YJ56</strain>
    </source>
</reference>
<evidence type="ECO:0008006" key="3">
    <source>
        <dbReference type="Google" id="ProtNLM"/>
    </source>
</evidence>
<evidence type="ECO:0000313" key="1">
    <source>
        <dbReference type="EMBL" id="QHK20152.1"/>
    </source>
</evidence>
<gene>
    <name evidence="1" type="ORF">GU243_10865</name>
</gene>
<dbReference type="InterPro" id="IPR001387">
    <property type="entry name" value="Cro/C1-type_HTH"/>
</dbReference>
<proteinExistence type="predicted"/>
<dbReference type="Proteomes" id="UP000464186">
    <property type="component" value="Chromosome"/>
</dbReference>
<dbReference type="CDD" id="cd00093">
    <property type="entry name" value="HTH_XRE"/>
    <property type="match status" value="1"/>
</dbReference>
<accession>A0A6P1NRI9</accession>
<dbReference type="AlphaFoldDB" id="A0A6P1NRI9"/>
<sequence length="194" mass="20664">MKPGHGAGTLNAWINSARPSFSEQDLVSALEDMTRSTTAADLSARDRDFWDKNSGMAADGAAVAIASAVNAAARLVFDASALTAAEVAERMQMSASTIRHYKSGRKLYSYLVNGKLAFPQWQFNDTGDKSIPSLEDVLRALPDDLHPQAVAGFFLTPQPDLVLNGEFASAKSWLEAGGSKKVVVDLAEGLAVGY</sequence>
<name>A0A6P1NRI9_9MICC</name>
<evidence type="ECO:0000313" key="2">
    <source>
        <dbReference type="Proteomes" id="UP000464186"/>
    </source>
</evidence>
<dbReference type="KEGG" id="psey:GU243_10865"/>
<dbReference type="EMBL" id="CP047898">
    <property type="protein sequence ID" value="QHK20152.1"/>
    <property type="molecule type" value="Genomic_DNA"/>
</dbReference>
<keyword evidence="2" id="KW-1185">Reference proteome</keyword>
<protein>
    <recommendedName>
        <fullName evidence="3">DNA-binding protein</fullName>
    </recommendedName>
</protein>
<organism evidence="1 2">
    <name type="scientific">Pseudarthrobacter psychrotolerans</name>
    <dbReference type="NCBI Taxonomy" id="2697569"/>
    <lineage>
        <taxon>Bacteria</taxon>
        <taxon>Bacillati</taxon>
        <taxon>Actinomycetota</taxon>
        <taxon>Actinomycetes</taxon>
        <taxon>Micrococcales</taxon>
        <taxon>Micrococcaceae</taxon>
        <taxon>Pseudarthrobacter</taxon>
    </lineage>
</organism>